<accession>A0A8B8D398</accession>
<feature type="transmembrane region" description="Helical" evidence="6">
    <location>
        <begin position="6"/>
        <end position="27"/>
    </location>
</feature>
<feature type="transmembrane region" description="Helical" evidence="6">
    <location>
        <begin position="207"/>
        <end position="227"/>
    </location>
</feature>
<dbReference type="AlphaFoldDB" id="A0A8B8D398"/>
<dbReference type="PANTHER" id="PTHR22750">
    <property type="entry name" value="G-PROTEIN COUPLED RECEPTOR"/>
    <property type="match status" value="1"/>
</dbReference>
<dbReference type="Gene3D" id="1.20.1070.10">
    <property type="entry name" value="Rhodopsin 7-helix transmembrane proteins"/>
    <property type="match status" value="1"/>
</dbReference>
<evidence type="ECO:0000256" key="3">
    <source>
        <dbReference type="ARBA" id="ARBA00022692"/>
    </source>
</evidence>
<feature type="transmembrane region" description="Helical" evidence="6">
    <location>
        <begin position="239"/>
        <end position="261"/>
    </location>
</feature>
<reference evidence="9" key="2">
    <citation type="submission" date="2025-08" db="UniProtKB">
        <authorList>
            <consortium name="RefSeq"/>
        </authorList>
    </citation>
    <scope>IDENTIFICATION</scope>
    <source>
        <tissue evidence="9">Whole sample</tissue>
    </source>
</reference>
<sequence length="308" mass="35796">MENTDLFQLFVSIPGFFINILALFLLIRSRKLPYQIRILSLNLCTADSLSCLFLSLERSVFELITGISFVKYFFVLISSQTSLIIVTCFNLDRYLAFKFAMKYYTFLSSTKVKLTCALAWTIGPLITCLQFCSVSSAKFCETINYKVSTRISEYFFFLIFISNFLMFPYIMYKIKTCISRVEPTSQMQPREKSSRNQTTGQRTFKKVVVITGTFLGLYAPGMAWTLIKPYVANPQVINNINIGTGIFFTIAIILDPIFYVLRFSECRFQILLLRYKCNTKKYEEVLKKRNRHYATYEMETSLSHPVQE</sequence>
<dbReference type="GO" id="GO:0004930">
    <property type="term" value="F:G protein-coupled receptor activity"/>
    <property type="evidence" value="ECO:0007669"/>
    <property type="project" value="InterPro"/>
</dbReference>
<comment type="subcellular location">
    <subcellularLocation>
        <location evidence="1">Cell membrane</location>
        <topology evidence="1">Multi-pass membrane protein</topology>
    </subcellularLocation>
</comment>
<evidence type="ECO:0000256" key="1">
    <source>
        <dbReference type="ARBA" id="ARBA00004651"/>
    </source>
</evidence>
<dbReference type="PROSITE" id="PS50262">
    <property type="entry name" value="G_PROTEIN_RECEP_F1_2"/>
    <property type="match status" value="1"/>
</dbReference>
<dbReference type="KEGG" id="cvn:111123853"/>
<keyword evidence="5 6" id="KW-0472">Membrane</keyword>
<feature type="transmembrane region" description="Helical" evidence="6">
    <location>
        <begin position="39"/>
        <end position="57"/>
    </location>
</feature>
<feature type="transmembrane region" description="Helical" evidence="6">
    <location>
        <begin position="112"/>
        <end position="134"/>
    </location>
</feature>
<feature type="domain" description="G-protein coupled receptors family 1 profile" evidence="7">
    <location>
        <begin position="18"/>
        <end position="259"/>
    </location>
</feature>
<keyword evidence="3 6" id="KW-0812">Transmembrane</keyword>
<dbReference type="OrthoDB" id="10508793at2759"/>
<evidence type="ECO:0000256" key="6">
    <source>
        <dbReference type="SAM" id="Phobius"/>
    </source>
</evidence>
<evidence type="ECO:0000256" key="4">
    <source>
        <dbReference type="ARBA" id="ARBA00022989"/>
    </source>
</evidence>
<keyword evidence="2" id="KW-1003">Cell membrane</keyword>
<proteinExistence type="predicted"/>
<evidence type="ECO:0000256" key="5">
    <source>
        <dbReference type="ARBA" id="ARBA00023136"/>
    </source>
</evidence>
<dbReference type="CDD" id="cd00637">
    <property type="entry name" value="7tm_classA_rhodopsin-like"/>
    <property type="match status" value="1"/>
</dbReference>
<evidence type="ECO:0000256" key="2">
    <source>
        <dbReference type="ARBA" id="ARBA00022475"/>
    </source>
</evidence>
<evidence type="ECO:0000259" key="7">
    <source>
        <dbReference type="PROSITE" id="PS50262"/>
    </source>
</evidence>
<gene>
    <name evidence="9" type="primary">LOC111123853</name>
</gene>
<dbReference type="RefSeq" id="XP_022322200.1">
    <property type="nucleotide sequence ID" value="XM_022466492.1"/>
</dbReference>
<dbReference type="Pfam" id="PF00001">
    <property type="entry name" value="7tm_1"/>
    <property type="match status" value="1"/>
</dbReference>
<organism evidence="8 9">
    <name type="scientific">Crassostrea virginica</name>
    <name type="common">Eastern oyster</name>
    <dbReference type="NCBI Taxonomy" id="6565"/>
    <lineage>
        <taxon>Eukaryota</taxon>
        <taxon>Metazoa</taxon>
        <taxon>Spiralia</taxon>
        <taxon>Lophotrochozoa</taxon>
        <taxon>Mollusca</taxon>
        <taxon>Bivalvia</taxon>
        <taxon>Autobranchia</taxon>
        <taxon>Pteriomorphia</taxon>
        <taxon>Ostreida</taxon>
        <taxon>Ostreoidea</taxon>
        <taxon>Ostreidae</taxon>
        <taxon>Crassostrea</taxon>
    </lineage>
</organism>
<dbReference type="SUPFAM" id="SSF81321">
    <property type="entry name" value="Family A G protein-coupled receptor-like"/>
    <property type="match status" value="1"/>
</dbReference>
<keyword evidence="4 6" id="KW-1133">Transmembrane helix</keyword>
<reference evidence="8" key="1">
    <citation type="submission" date="2024-06" db="UniProtKB">
        <authorList>
            <consortium name="RefSeq"/>
        </authorList>
    </citation>
    <scope>NUCLEOTIDE SEQUENCE [LARGE SCALE GENOMIC DNA]</scope>
</reference>
<evidence type="ECO:0000313" key="9">
    <source>
        <dbReference type="RefSeq" id="XP_022322200.1"/>
    </source>
</evidence>
<dbReference type="GeneID" id="111123853"/>
<feature type="transmembrane region" description="Helical" evidence="6">
    <location>
        <begin position="154"/>
        <end position="172"/>
    </location>
</feature>
<evidence type="ECO:0000313" key="8">
    <source>
        <dbReference type="Proteomes" id="UP000694844"/>
    </source>
</evidence>
<feature type="transmembrane region" description="Helical" evidence="6">
    <location>
        <begin position="69"/>
        <end position="91"/>
    </location>
</feature>
<protein>
    <submittedName>
        <fullName evidence="9">Melanocyte-stimulating hormone receptor-like</fullName>
    </submittedName>
</protein>
<dbReference type="InterPro" id="IPR017452">
    <property type="entry name" value="GPCR_Rhodpsn_7TM"/>
</dbReference>
<dbReference type="Proteomes" id="UP000694844">
    <property type="component" value="Chromosome 1"/>
</dbReference>
<dbReference type="GO" id="GO:0005886">
    <property type="term" value="C:plasma membrane"/>
    <property type="evidence" value="ECO:0007669"/>
    <property type="project" value="UniProtKB-SubCell"/>
</dbReference>
<name>A0A8B8D398_CRAVI</name>
<keyword evidence="8" id="KW-1185">Reference proteome</keyword>
<dbReference type="InterPro" id="IPR000276">
    <property type="entry name" value="GPCR_Rhodpsn"/>
</dbReference>